<proteinExistence type="predicted"/>
<organism evidence="2 3">
    <name type="scientific">Deinococcus soli</name>
    <name type="common">ex Cha et al. 2016</name>
    <dbReference type="NCBI Taxonomy" id="1309411"/>
    <lineage>
        <taxon>Bacteria</taxon>
        <taxon>Thermotogati</taxon>
        <taxon>Deinococcota</taxon>
        <taxon>Deinococci</taxon>
        <taxon>Deinococcales</taxon>
        <taxon>Deinococcaceae</taxon>
        <taxon>Deinococcus</taxon>
    </lineage>
</organism>
<evidence type="ECO:0000256" key="1">
    <source>
        <dbReference type="SAM" id="MobiDB-lite"/>
    </source>
</evidence>
<name>A0AAE3XCT3_9DEIO</name>
<reference evidence="2" key="1">
    <citation type="submission" date="2023-07" db="EMBL/GenBank/DDBJ databases">
        <title>Sorghum-associated microbial communities from plants grown in Nebraska, USA.</title>
        <authorList>
            <person name="Schachtman D."/>
        </authorList>
    </citation>
    <scope>NUCLEOTIDE SEQUENCE</scope>
    <source>
        <strain evidence="2">BE330</strain>
    </source>
</reference>
<gene>
    <name evidence="2" type="ORF">J2Y00_001852</name>
</gene>
<dbReference type="EMBL" id="JAVDQK010000004">
    <property type="protein sequence ID" value="MDR6218289.1"/>
    <property type="molecule type" value="Genomic_DNA"/>
</dbReference>
<feature type="compositionally biased region" description="Basic and acidic residues" evidence="1">
    <location>
        <begin position="146"/>
        <end position="155"/>
    </location>
</feature>
<dbReference type="RefSeq" id="WP_309854645.1">
    <property type="nucleotide sequence ID" value="NZ_JAVDQJ010000005.1"/>
</dbReference>
<feature type="region of interest" description="Disordered" evidence="1">
    <location>
        <begin position="140"/>
        <end position="167"/>
    </location>
</feature>
<accession>A0AAE3XCT3</accession>
<dbReference type="AlphaFoldDB" id="A0AAE3XCT3"/>
<evidence type="ECO:0000313" key="3">
    <source>
        <dbReference type="Proteomes" id="UP001185331"/>
    </source>
</evidence>
<evidence type="ECO:0000313" key="2">
    <source>
        <dbReference type="EMBL" id="MDR6218289.1"/>
    </source>
</evidence>
<dbReference type="Proteomes" id="UP001185331">
    <property type="component" value="Unassembled WGS sequence"/>
</dbReference>
<comment type="caution">
    <text evidence="2">The sequence shown here is derived from an EMBL/GenBank/DDBJ whole genome shotgun (WGS) entry which is preliminary data.</text>
</comment>
<sequence>MTYEFFLPDDMYYASGETGNPLHLLGRTWPDLVYDLLNFTGDTEGKLSEKAMCELGRRLQQAVAERGAVIRNDSGAVLKTLTEEQNALRLRCILEDVARDQGQDVTCTPEEALAQAEADLRRLDEMMDFAVKTRRSLRVRGFRKPRVPEKNKGAAEPDPPSTGASDQ</sequence>
<protein>
    <submittedName>
        <fullName evidence="2">Uncharacterized protein</fullName>
    </submittedName>
</protein>